<dbReference type="PROSITE" id="PS51625">
    <property type="entry name" value="SAM_MT_TRMB"/>
    <property type="match status" value="1"/>
</dbReference>
<dbReference type="UniPathway" id="UPA00989"/>
<dbReference type="NCBIfam" id="TIGR00091">
    <property type="entry name" value="tRNA (guanosine(46)-N7)-methyltransferase TrmB"/>
    <property type="match status" value="1"/>
</dbReference>
<dbReference type="SUPFAM" id="SSF53335">
    <property type="entry name" value="S-adenosyl-L-methionine-dependent methyltransferases"/>
    <property type="match status" value="1"/>
</dbReference>
<evidence type="ECO:0000313" key="9">
    <source>
        <dbReference type="EMBL" id="TCD54062.1"/>
    </source>
</evidence>
<dbReference type="HAMAP" id="MF_01057">
    <property type="entry name" value="tRNA_methyltr_TrmB"/>
    <property type="match status" value="1"/>
</dbReference>
<evidence type="ECO:0000256" key="5">
    <source>
        <dbReference type="ARBA" id="ARBA00022691"/>
    </source>
</evidence>
<comment type="caution">
    <text evidence="9">The sequence shown here is derived from an EMBL/GenBank/DDBJ whole genome shotgun (WGS) entry which is preliminary data.</text>
</comment>
<feature type="compositionally biased region" description="Polar residues" evidence="8">
    <location>
        <begin position="25"/>
        <end position="37"/>
    </location>
</feature>
<evidence type="ECO:0000256" key="2">
    <source>
        <dbReference type="ARBA" id="ARBA00003015"/>
    </source>
</evidence>
<comment type="caution">
    <text evidence="7">Lacks conserved residue(s) required for the propagation of feature annotation.</text>
</comment>
<evidence type="ECO:0000313" key="10">
    <source>
        <dbReference type="Proteomes" id="UP000291289"/>
    </source>
</evidence>
<protein>
    <recommendedName>
        <fullName evidence="7">tRNA (guanine-N(7)-)-methyltransferase</fullName>
        <ecNumber evidence="7">2.1.1.33</ecNumber>
    </recommendedName>
    <alternativeName>
        <fullName evidence="7">tRNA (guanine(46)-N(7))-methyltransferase</fullName>
    </alternativeName>
    <alternativeName>
        <fullName evidence="7">tRNA(m7G46)-methyltransferase</fullName>
    </alternativeName>
</protein>
<feature type="region of interest" description="Disordered" evidence="8">
    <location>
        <begin position="1"/>
        <end position="44"/>
    </location>
</feature>
<dbReference type="InterPro" id="IPR003358">
    <property type="entry name" value="tRNA_(Gua-N-7)_MeTrfase_Trmb"/>
</dbReference>
<feature type="binding site" evidence="7">
    <location>
        <position position="109"/>
    </location>
    <ligand>
        <name>S-adenosyl-L-methionine</name>
        <dbReference type="ChEBI" id="CHEBI:59789"/>
    </ligand>
</feature>
<dbReference type="PANTHER" id="PTHR23417">
    <property type="entry name" value="3-DEOXY-D-MANNO-OCTULOSONIC-ACID TRANSFERASE/TRNA GUANINE-N 7 - -METHYLTRANSFERASE"/>
    <property type="match status" value="1"/>
</dbReference>
<organism evidence="9 10">
    <name type="scientific">Alloscardovia theropitheci</name>
    <dbReference type="NCBI Taxonomy" id="2496842"/>
    <lineage>
        <taxon>Bacteria</taxon>
        <taxon>Bacillati</taxon>
        <taxon>Actinomycetota</taxon>
        <taxon>Actinomycetes</taxon>
        <taxon>Bifidobacteriales</taxon>
        <taxon>Bifidobacteriaceae</taxon>
        <taxon>Alloscardovia</taxon>
    </lineage>
</organism>
<dbReference type="PANTHER" id="PTHR23417:SF14">
    <property type="entry name" value="PENTACOTRIPEPTIDE-REPEAT REGION OF PRORP DOMAIN-CONTAINING PROTEIN"/>
    <property type="match status" value="1"/>
</dbReference>
<dbReference type="EMBL" id="RXLP01000021">
    <property type="protein sequence ID" value="TCD54062.1"/>
    <property type="molecule type" value="Genomic_DNA"/>
</dbReference>
<gene>
    <name evidence="7 9" type="primary">trmB</name>
    <name evidence="9" type="ORF">EJ419_05225</name>
</gene>
<comment type="function">
    <text evidence="2 7">Catalyzes the formation of N(7)-methylguanine at position 46 (m7G46) in tRNA.</text>
</comment>
<dbReference type="Proteomes" id="UP000291289">
    <property type="component" value="Unassembled WGS sequence"/>
</dbReference>
<comment type="similarity">
    <text evidence="7">Belongs to the class I-like SAM-binding methyltransferase superfamily. TrmB family.</text>
</comment>
<feature type="binding site" evidence="7">
    <location>
        <begin position="280"/>
        <end position="283"/>
    </location>
    <ligand>
        <name>substrate</name>
    </ligand>
</feature>
<keyword evidence="4 7" id="KW-0808">Transferase</keyword>
<feature type="binding site" evidence="7">
    <location>
        <position position="134"/>
    </location>
    <ligand>
        <name>S-adenosyl-L-methionine</name>
        <dbReference type="ChEBI" id="CHEBI:59789"/>
    </ligand>
</feature>
<evidence type="ECO:0000256" key="8">
    <source>
        <dbReference type="SAM" id="MobiDB-lite"/>
    </source>
</evidence>
<dbReference type="AlphaFoldDB" id="A0A4R0QPA8"/>
<dbReference type="InterPro" id="IPR029063">
    <property type="entry name" value="SAM-dependent_MTases_sf"/>
</dbReference>
<dbReference type="Gene3D" id="3.40.50.150">
    <property type="entry name" value="Vaccinia Virus protein VP39"/>
    <property type="match status" value="1"/>
</dbReference>
<dbReference type="Pfam" id="PF02390">
    <property type="entry name" value="Methyltransf_4"/>
    <property type="match status" value="1"/>
</dbReference>
<dbReference type="RefSeq" id="WP_131284337.1">
    <property type="nucleotide sequence ID" value="NZ_RXLP01000021.1"/>
</dbReference>
<keyword evidence="6 7" id="KW-0819">tRNA processing</keyword>
<evidence type="ECO:0000256" key="6">
    <source>
        <dbReference type="ARBA" id="ARBA00022694"/>
    </source>
</evidence>
<dbReference type="GO" id="GO:0043527">
    <property type="term" value="C:tRNA methyltransferase complex"/>
    <property type="evidence" value="ECO:0007669"/>
    <property type="project" value="TreeGrafter"/>
</dbReference>
<evidence type="ECO:0000256" key="1">
    <source>
        <dbReference type="ARBA" id="ARBA00000142"/>
    </source>
</evidence>
<evidence type="ECO:0000256" key="4">
    <source>
        <dbReference type="ARBA" id="ARBA00022679"/>
    </source>
</evidence>
<dbReference type="GO" id="GO:0008176">
    <property type="term" value="F:tRNA (guanine(46)-N7)-methyltransferase activity"/>
    <property type="evidence" value="ECO:0007669"/>
    <property type="project" value="UniProtKB-UniRule"/>
</dbReference>
<dbReference type="OrthoDB" id="9802090at2"/>
<dbReference type="InterPro" id="IPR055361">
    <property type="entry name" value="tRNA_methyltr_TrmB_bact"/>
</dbReference>
<dbReference type="EC" id="2.1.1.33" evidence="7"/>
<feature type="binding site" evidence="7">
    <location>
        <position position="187"/>
    </location>
    <ligand>
        <name>substrate</name>
    </ligand>
</feature>
<reference evidence="9 10" key="1">
    <citation type="submission" date="2018-12" db="EMBL/GenBank/DDBJ databases">
        <title>Alloscrdovia theropitheci sp. nov: a novel taxon from the feces of the bleeding-herat monkey (Theropithecus geleda).</title>
        <authorList>
            <person name="Modesto M."/>
        </authorList>
    </citation>
    <scope>NUCLEOTIDE SEQUENCE [LARGE SCALE GENOMIC DNA]</scope>
    <source>
        <strain evidence="9 10">GLDI4/2</strain>
    </source>
</reference>
<keyword evidence="3 7" id="KW-0489">Methyltransferase</keyword>
<evidence type="ECO:0000256" key="7">
    <source>
        <dbReference type="HAMAP-Rule" id="MF_01057"/>
    </source>
</evidence>
<comment type="catalytic activity">
    <reaction evidence="1 7">
        <text>guanosine(46) in tRNA + S-adenosyl-L-methionine = N(7)-methylguanosine(46) in tRNA + S-adenosyl-L-homocysteine</text>
        <dbReference type="Rhea" id="RHEA:42708"/>
        <dbReference type="Rhea" id="RHEA-COMP:10188"/>
        <dbReference type="Rhea" id="RHEA-COMP:10189"/>
        <dbReference type="ChEBI" id="CHEBI:57856"/>
        <dbReference type="ChEBI" id="CHEBI:59789"/>
        <dbReference type="ChEBI" id="CHEBI:74269"/>
        <dbReference type="ChEBI" id="CHEBI:74480"/>
        <dbReference type="EC" id="2.1.1.33"/>
    </reaction>
</comment>
<sequence length="301" mass="34457">MEEQPINARSSGKEMAGEQMVGEQLASQQLDGKQPQSQHHRSVVSYVRRSTRLEGRMERAWNEYSDEYMLRFEGSHNELGVDSQLIITRQMLKDKWGEGFREEGRIIVEIGTGQGENIIAAARNNPQDNFIGIEVYTPGVAHALLKAGKEELRNLRMVQVNAPELLQAFKDGVVDEVWTFFPDPWPKTKHHKRRIVQDGLARAIHNALVENGVWRIATDIDDYALHVHEVMDRRDDFINEGDVVVSLATEHVSKGNAQEAELLPHADFMESERFSERVLTNFENKGLKAGRTIHDFTYRRQ</sequence>
<accession>A0A4R0QPA8</accession>
<evidence type="ECO:0000256" key="3">
    <source>
        <dbReference type="ARBA" id="ARBA00022603"/>
    </source>
</evidence>
<feature type="binding site" evidence="7">
    <location>
        <position position="161"/>
    </location>
    <ligand>
        <name>S-adenosyl-L-methionine</name>
        <dbReference type="ChEBI" id="CHEBI:59789"/>
    </ligand>
</feature>
<proteinExistence type="inferred from homology"/>
<comment type="pathway">
    <text evidence="7">tRNA modification; N(7)-methylguanine-tRNA biosynthesis.</text>
</comment>
<name>A0A4R0QPA8_9BIFI</name>
<feature type="binding site" evidence="7">
    <location>
        <position position="183"/>
    </location>
    <ligand>
        <name>S-adenosyl-L-methionine</name>
        <dbReference type="ChEBI" id="CHEBI:59789"/>
    </ligand>
</feature>
<feature type="binding site" evidence="7">
    <location>
        <position position="219"/>
    </location>
    <ligand>
        <name>substrate</name>
    </ligand>
</feature>
<keyword evidence="10" id="KW-1185">Reference proteome</keyword>
<keyword evidence="5 7" id="KW-0949">S-adenosyl-L-methionine</keyword>